<dbReference type="SUPFAM" id="SSF53300">
    <property type="entry name" value="vWA-like"/>
    <property type="match status" value="1"/>
</dbReference>
<dbReference type="PANTHER" id="PTHR45737">
    <property type="entry name" value="VON WILLEBRAND FACTOR A DOMAIN-CONTAINING PROTEIN 5A"/>
    <property type="match status" value="1"/>
</dbReference>
<dbReference type="SMART" id="SM00609">
    <property type="entry name" value="VIT"/>
    <property type="match status" value="1"/>
</dbReference>
<keyword evidence="2" id="KW-0732">Signal</keyword>
<accession>A0A844G3L1</accession>
<keyword evidence="6" id="KW-1185">Reference proteome</keyword>
<gene>
    <name evidence="5" type="ORF">FYJ85_12945</name>
</gene>
<dbReference type="Gene3D" id="3.40.50.410">
    <property type="entry name" value="von Willebrand factor, type A domain"/>
    <property type="match status" value="1"/>
</dbReference>
<comment type="caution">
    <text evidence="5">The sequence shown here is derived from an EMBL/GenBank/DDBJ whole genome shotgun (WGS) entry which is preliminary data.</text>
</comment>
<feature type="chain" id="PRO_5032786525" evidence="2">
    <location>
        <begin position="24"/>
        <end position="675"/>
    </location>
</feature>
<organism evidence="5 6">
    <name type="scientific">Victivallis lenta</name>
    <dbReference type="NCBI Taxonomy" id="2606640"/>
    <lineage>
        <taxon>Bacteria</taxon>
        <taxon>Pseudomonadati</taxon>
        <taxon>Lentisphaerota</taxon>
        <taxon>Lentisphaeria</taxon>
        <taxon>Victivallales</taxon>
        <taxon>Victivallaceae</taxon>
        <taxon>Victivallis</taxon>
    </lineage>
</organism>
<dbReference type="InterPro" id="IPR002035">
    <property type="entry name" value="VWF_A"/>
</dbReference>
<feature type="domain" description="VWFA" evidence="3">
    <location>
        <begin position="283"/>
        <end position="459"/>
    </location>
</feature>
<dbReference type="RefSeq" id="WP_106055579.1">
    <property type="nucleotide sequence ID" value="NZ_VUNS01000014.1"/>
</dbReference>
<evidence type="ECO:0000313" key="5">
    <source>
        <dbReference type="EMBL" id="MST97946.1"/>
    </source>
</evidence>
<keyword evidence="1" id="KW-0472">Membrane</keyword>
<dbReference type="AlphaFoldDB" id="A0A844G3L1"/>
<keyword evidence="1" id="KW-1133">Transmembrane helix</keyword>
<reference evidence="5 6" key="1">
    <citation type="submission" date="2019-08" db="EMBL/GenBank/DDBJ databases">
        <title>In-depth cultivation of the pig gut microbiome towards novel bacterial diversity and tailored functional studies.</title>
        <authorList>
            <person name="Wylensek D."/>
            <person name="Hitch T.C.A."/>
            <person name="Clavel T."/>
        </authorList>
    </citation>
    <scope>NUCLEOTIDE SEQUENCE [LARGE SCALE GENOMIC DNA]</scope>
    <source>
        <strain evidence="5 6">BBE-744-WT-12</strain>
    </source>
</reference>
<keyword evidence="1" id="KW-0812">Transmembrane</keyword>
<name>A0A844G3L1_9BACT</name>
<feature type="domain" description="VIT" evidence="4">
    <location>
        <begin position="23"/>
        <end position="151"/>
    </location>
</feature>
<dbReference type="SMART" id="SM00327">
    <property type="entry name" value="VWA"/>
    <property type="match status" value="1"/>
</dbReference>
<dbReference type="PROSITE" id="PS50234">
    <property type="entry name" value="VWFA"/>
    <property type="match status" value="1"/>
</dbReference>
<feature type="transmembrane region" description="Helical" evidence="1">
    <location>
        <begin position="651"/>
        <end position="672"/>
    </location>
</feature>
<evidence type="ECO:0000313" key="6">
    <source>
        <dbReference type="Proteomes" id="UP000435649"/>
    </source>
</evidence>
<dbReference type="InterPro" id="IPR036465">
    <property type="entry name" value="vWFA_dom_sf"/>
</dbReference>
<proteinExistence type="predicted"/>
<evidence type="ECO:0000256" key="1">
    <source>
        <dbReference type="SAM" id="Phobius"/>
    </source>
</evidence>
<dbReference type="Pfam" id="PF13768">
    <property type="entry name" value="VWA_3"/>
    <property type="match status" value="1"/>
</dbReference>
<evidence type="ECO:0000256" key="2">
    <source>
        <dbReference type="SAM" id="SignalP"/>
    </source>
</evidence>
<evidence type="ECO:0000259" key="3">
    <source>
        <dbReference type="PROSITE" id="PS50234"/>
    </source>
</evidence>
<evidence type="ECO:0000259" key="4">
    <source>
        <dbReference type="PROSITE" id="PS51468"/>
    </source>
</evidence>
<sequence>MKQKCRCFGMLSALVMTCSSAMAAGTLTPAGSGQKPAEILSHDVRVVINNGFAMTEVTQRFRNPNAETVEAVYAFPVPSSASLSEVSVQIGERTINGEVLAKEEAKQVYDEEKERGNSAALAGKQAFYDFRFSVANLKPQEEALVRFVYYQPLAADTGVVRYVYPLEEGNTRDAAAADFWSGSSRVETKATLRMTVKSAWPLTSVRTPNLRPLSEKLALADGAAELEYELGSELGRDFVFYYQLAELPGRLEVVPYRAAGKPGTFMMVLTPGTDLRRLDCGADYIFVLDVSGSMHGDKLRTLCDGVAQSIGSMRGNDRFRIVTFNQQSREVTRGWVAASPDGIREWTRRVSELKANGSTNLEAGIRTALGGIDADRVTSLILVTDAVTNTGEVRPEEFAKLMRQKDIRVFGFLMGNSANWPLMRTICDASGGFYAGVSNSDDIIGQIALAKEKVIYEALHDVKLSLSGVKTFDVNHAGAKKLYRGRQLVAFGRYAAGGEAEFTMTAKISGREETYRCRVRLPDVDEDNPELERLWALDRIELFEDLKNSGVLPADEAKPVIRQLGIDYQLVTGETSMAVLSDEAFRAYGIERRNAVRTAAEHRAQSRRSQEPVKNYRVDIPAAGNPPLDCRSNGGENNLFKLSAPRLGGGAIAPVPALFVIVLGVAGCIALCSRR</sequence>
<dbReference type="PROSITE" id="PS51468">
    <property type="entry name" value="VIT"/>
    <property type="match status" value="1"/>
</dbReference>
<dbReference type="InterPro" id="IPR013694">
    <property type="entry name" value="VIT"/>
</dbReference>
<dbReference type="Pfam" id="PF08487">
    <property type="entry name" value="VIT"/>
    <property type="match status" value="1"/>
</dbReference>
<protein>
    <submittedName>
        <fullName evidence="5">VWA domain-containing protein</fullName>
    </submittedName>
</protein>
<dbReference type="PANTHER" id="PTHR45737:SF6">
    <property type="entry name" value="VON WILLEBRAND FACTOR A DOMAIN-CONTAINING PROTEIN 5A"/>
    <property type="match status" value="1"/>
</dbReference>
<feature type="signal peptide" evidence="2">
    <location>
        <begin position="1"/>
        <end position="23"/>
    </location>
</feature>
<dbReference type="EMBL" id="VUNS01000014">
    <property type="protein sequence ID" value="MST97946.1"/>
    <property type="molecule type" value="Genomic_DNA"/>
</dbReference>
<dbReference type="Proteomes" id="UP000435649">
    <property type="component" value="Unassembled WGS sequence"/>
</dbReference>